<organism evidence="13">
    <name type="scientific">Spathaspora passalidarum (strain NRRL Y-27907 / 11-Y1)</name>
    <dbReference type="NCBI Taxonomy" id="619300"/>
    <lineage>
        <taxon>Eukaryota</taxon>
        <taxon>Fungi</taxon>
        <taxon>Dikarya</taxon>
        <taxon>Ascomycota</taxon>
        <taxon>Saccharomycotina</taxon>
        <taxon>Pichiomycetes</taxon>
        <taxon>Debaryomycetaceae</taxon>
        <taxon>Spathaspora</taxon>
    </lineage>
</organism>
<evidence type="ECO:0000256" key="5">
    <source>
        <dbReference type="ARBA" id="ARBA00022691"/>
    </source>
</evidence>
<evidence type="ECO:0000256" key="4">
    <source>
        <dbReference type="ARBA" id="ARBA00022679"/>
    </source>
</evidence>
<feature type="domain" description="SAM-dependent methyltransferase TRM5/TYW2-type" evidence="11">
    <location>
        <begin position="147"/>
        <end position="466"/>
    </location>
</feature>
<dbReference type="FunCoup" id="G3AH73">
    <property type="interactions" value="1127"/>
</dbReference>
<dbReference type="EMBL" id="GL996499">
    <property type="protein sequence ID" value="EGW35503.1"/>
    <property type="molecule type" value="Genomic_DNA"/>
</dbReference>
<keyword evidence="8 10" id="KW-0539">Nucleus</keyword>
<protein>
    <recommendedName>
        <fullName evidence="10">tRNA (guanine(37)-N1)-methyltransferase</fullName>
        <ecNumber evidence="10">2.1.1.228</ecNumber>
    </recommendedName>
    <alternativeName>
        <fullName evidence="10">M1G-methyltransferase</fullName>
    </alternativeName>
    <alternativeName>
        <fullName evidence="10">tRNA [GM37] methyltransferase</fullName>
    </alternativeName>
    <alternativeName>
        <fullName evidence="10">tRNA methyltransferase 5</fullName>
    </alternativeName>
</protein>
<proteinExistence type="inferred from homology"/>
<dbReference type="PANTHER" id="PTHR23245">
    <property type="entry name" value="TRNA METHYLTRANSFERASE"/>
    <property type="match status" value="1"/>
</dbReference>
<dbReference type="SUPFAM" id="SSF53335">
    <property type="entry name" value="S-adenosyl-L-methionine-dependent methyltransferases"/>
    <property type="match status" value="1"/>
</dbReference>
<dbReference type="PANTHER" id="PTHR23245:SF36">
    <property type="entry name" value="TRNA (GUANINE(37)-N1)-METHYLTRANSFERASE"/>
    <property type="match status" value="1"/>
</dbReference>
<evidence type="ECO:0000256" key="8">
    <source>
        <dbReference type="ARBA" id="ARBA00023242"/>
    </source>
</evidence>
<dbReference type="InParanoid" id="G3AH73"/>
<keyword evidence="4 10" id="KW-0808">Transferase</keyword>
<comment type="subunit">
    <text evidence="10">Monomer.</text>
</comment>
<evidence type="ECO:0000256" key="6">
    <source>
        <dbReference type="ARBA" id="ARBA00022694"/>
    </source>
</evidence>
<evidence type="ECO:0000256" key="9">
    <source>
        <dbReference type="ARBA" id="ARBA00047783"/>
    </source>
</evidence>
<dbReference type="KEGG" id="spaa:SPAPADRAFT_58742"/>
<dbReference type="EC" id="2.1.1.228" evidence="10"/>
<keyword evidence="7 10" id="KW-0496">Mitochondrion</keyword>
<dbReference type="Pfam" id="PF02475">
    <property type="entry name" value="TRM5-TYW2_MTfase"/>
    <property type="match status" value="1"/>
</dbReference>
<dbReference type="GO" id="GO:0070901">
    <property type="term" value="P:mitochondrial tRNA methylation"/>
    <property type="evidence" value="ECO:0007669"/>
    <property type="project" value="EnsemblFungi"/>
</dbReference>
<dbReference type="AlphaFoldDB" id="G3AH73"/>
<evidence type="ECO:0000313" key="13">
    <source>
        <dbReference type="Proteomes" id="UP000000709"/>
    </source>
</evidence>
<dbReference type="InterPro" id="IPR025792">
    <property type="entry name" value="tRNA_Gua_MeTrfase_euk"/>
</dbReference>
<dbReference type="Proteomes" id="UP000000709">
    <property type="component" value="Unassembled WGS sequence"/>
</dbReference>
<dbReference type="GO" id="GO:0005759">
    <property type="term" value="C:mitochondrial matrix"/>
    <property type="evidence" value="ECO:0007669"/>
    <property type="project" value="UniProtKB-SubCell"/>
</dbReference>
<sequence>MNFQRLVHFGKKLRVLMISEVKKYPPPVNRSMVELDRSFFHREVPLLAAYFPNAKHIGEFVKRCKQDILYMPNIKHIVQMDDSKAVLLQDRITDVSQLSALSQEKVKEFGVELRPYTMQLDYSFWKTDDILRAILPENLLDETPSGFSQAGHLAHLNLKNEFKPYGKLIGQVILDKNPSIRTVVDKADTIANKFRTFQMNLLAGEDNFLVEQSESGCKFRFDFSKVYWNSRLSTEHDRLISKFAKGDVVGDVFAGVGPFAVPAGRKEVIVLANDLNPESYKYLQENITLNNAGLFTRAFNLDGREFIRQSPKLLYDLYTKTPVIQQKRIVRRKVPAEEPGQPAKSVKEEKIIEMKVPKFYKHYVMNLPDSALTFLDEFVGLYGRYPEIAQDLKQDPEFQLPMIHVHCFEKFEIDEEPPMEELHRRVYDKIVRLMGYELDFSKMEFHHVRQVAPTKPMFCVSFELPEELAFKVVS</sequence>
<dbReference type="GO" id="GO:0002939">
    <property type="term" value="P:tRNA N1-guanine methylation"/>
    <property type="evidence" value="ECO:0007669"/>
    <property type="project" value="EnsemblFungi"/>
</dbReference>
<evidence type="ECO:0000313" key="12">
    <source>
        <dbReference type="EMBL" id="EGW35503.1"/>
    </source>
</evidence>
<evidence type="ECO:0000256" key="2">
    <source>
        <dbReference type="ARBA" id="ARBA00022490"/>
    </source>
</evidence>
<comment type="similarity">
    <text evidence="1">Belongs to the class I-like SAM-binding methyltransferase superfamily. TRM5/TYW2 family.</text>
</comment>
<dbReference type="InterPro" id="IPR056744">
    <property type="entry name" value="TRM5/TYW2-like_N"/>
</dbReference>
<accession>G3AH73</accession>
<dbReference type="GeneID" id="18872582"/>
<keyword evidence="5 10" id="KW-0949">S-adenosyl-L-methionine</keyword>
<feature type="binding site" evidence="10">
    <location>
        <begin position="302"/>
        <end position="303"/>
    </location>
    <ligand>
        <name>S-adenosyl-L-methionine</name>
        <dbReference type="ChEBI" id="CHEBI:59789"/>
    </ligand>
</feature>
<dbReference type="RefSeq" id="XP_007372915.1">
    <property type="nucleotide sequence ID" value="XM_007372853.1"/>
</dbReference>
<comment type="similarity">
    <text evidence="10">Belongs to the TRM5 / TYW2 family.</text>
</comment>
<name>G3AH73_SPAPN</name>
<dbReference type="HAMAP" id="MF_03152">
    <property type="entry name" value="TRM5"/>
    <property type="match status" value="1"/>
</dbReference>
<dbReference type="OrthoDB" id="408788at2759"/>
<dbReference type="HOGENOM" id="CLU_022610_2_2_1"/>
<feature type="binding site" evidence="10">
    <location>
        <position position="366"/>
    </location>
    <ligand>
        <name>S-adenosyl-L-methionine</name>
        <dbReference type="ChEBI" id="CHEBI:59789"/>
    </ligand>
</feature>
<reference evidence="12 13" key="1">
    <citation type="journal article" date="2011" name="Proc. Natl. Acad. Sci. U.S.A.">
        <title>Comparative genomics of xylose-fermenting fungi for enhanced biofuel production.</title>
        <authorList>
            <person name="Wohlbach D.J."/>
            <person name="Kuo A."/>
            <person name="Sato T.K."/>
            <person name="Potts K.M."/>
            <person name="Salamov A.A."/>
            <person name="LaButti K.M."/>
            <person name="Sun H."/>
            <person name="Clum A."/>
            <person name="Pangilinan J.L."/>
            <person name="Lindquist E.A."/>
            <person name="Lucas S."/>
            <person name="Lapidus A."/>
            <person name="Jin M."/>
            <person name="Gunawan C."/>
            <person name="Balan V."/>
            <person name="Dale B.E."/>
            <person name="Jeffries T.W."/>
            <person name="Zinkel R."/>
            <person name="Barry K.W."/>
            <person name="Grigoriev I.V."/>
            <person name="Gasch A.P."/>
        </authorList>
    </citation>
    <scope>NUCLEOTIDE SEQUENCE [LARGE SCALE GENOMIC DNA]</scope>
    <source>
        <strain evidence="13">NRRL Y-27907 / 11-Y1</strain>
    </source>
</reference>
<evidence type="ECO:0000256" key="3">
    <source>
        <dbReference type="ARBA" id="ARBA00022603"/>
    </source>
</evidence>
<dbReference type="GO" id="GO:0052906">
    <property type="term" value="F:tRNA (guanine(37)-N1)-methyltransferase activity"/>
    <property type="evidence" value="ECO:0007669"/>
    <property type="project" value="UniProtKB-UniRule"/>
</dbReference>
<comment type="function">
    <text evidence="10">Specifically methylates the N1 position of guanosine-37 in various cytoplasmic and mitochondrial tRNAs. Methylation is not dependent on the nature of the nucleoside 5' of the target nucleoside. This is the first step in the biosynthesis of wybutosine (yW), a modified base adjacent to the anticodon of tRNAs and required for accurate decoding.</text>
</comment>
<dbReference type="Pfam" id="PF25133">
    <property type="entry name" value="TYW2_N_2"/>
    <property type="match status" value="1"/>
</dbReference>
<dbReference type="GO" id="GO:0005634">
    <property type="term" value="C:nucleus"/>
    <property type="evidence" value="ECO:0007669"/>
    <property type="project" value="UniProtKB-SubCell"/>
</dbReference>
<dbReference type="PROSITE" id="PS51684">
    <property type="entry name" value="SAM_MT_TRM5_TYW2"/>
    <property type="match status" value="1"/>
</dbReference>
<evidence type="ECO:0000259" key="11">
    <source>
        <dbReference type="PROSITE" id="PS51684"/>
    </source>
</evidence>
<gene>
    <name evidence="10" type="primary">TRM5</name>
    <name evidence="12" type="ORF">SPAPADRAFT_58742</name>
</gene>
<dbReference type="InterPro" id="IPR056743">
    <property type="entry name" value="TRM5-TYW2-like_MTfase"/>
</dbReference>
<dbReference type="Gene3D" id="3.30.300.110">
    <property type="entry name" value="Met-10+ protein-like domains"/>
    <property type="match status" value="1"/>
</dbReference>
<keyword evidence="6 10" id="KW-0819">tRNA processing</keyword>
<keyword evidence="3 10" id="KW-0489">Methyltransferase</keyword>
<dbReference type="eggNOG" id="KOG2078">
    <property type="taxonomic scope" value="Eukaryota"/>
</dbReference>
<evidence type="ECO:0000256" key="7">
    <source>
        <dbReference type="ARBA" id="ARBA00023128"/>
    </source>
</evidence>
<feature type="binding site" evidence="10">
    <location>
        <begin position="274"/>
        <end position="275"/>
    </location>
    <ligand>
        <name>S-adenosyl-L-methionine</name>
        <dbReference type="ChEBI" id="CHEBI:59789"/>
    </ligand>
</feature>
<feature type="binding site" evidence="10">
    <location>
        <position position="236"/>
    </location>
    <ligand>
        <name>S-adenosyl-L-methionine</name>
        <dbReference type="ChEBI" id="CHEBI:59789"/>
    </ligand>
</feature>
<dbReference type="InterPro" id="IPR029063">
    <property type="entry name" value="SAM-dependent_MTases_sf"/>
</dbReference>
<dbReference type="Gene3D" id="3.40.50.150">
    <property type="entry name" value="Vaccinia Virus protein VP39"/>
    <property type="match status" value="1"/>
</dbReference>
<evidence type="ECO:0000256" key="1">
    <source>
        <dbReference type="ARBA" id="ARBA00009775"/>
    </source>
</evidence>
<dbReference type="STRING" id="619300.G3AH73"/>
<comment type="subcellular location">
    <subcellularLocation>
        <location evidence="10">Mitochondrion matrix</location>
    </subcellularLocation>
    <subcellularLocation>
        <location evidence="10">Nucleus</location>
    </subcellularLocation>
    <subcellularLocation>
        <location evidence="10">Cytoplasm</location>
    </subcellularLocation>
    <text evidence="10">Predominantly in the mitochondria and in the nucleus.</text>
</comment>
<comment type="catalytic activity">
    <reaction evidence="9 10">
        <text>guanosine(37) in tRNA + S-adenosyl-L-methionine = N(1)-methylguanosine(37) in tRNA + S-adenosyl-L-homocysteine + H(+)</text>
        <dbReference type="Rhea" id="RHEA:36899"/>
        <dbReference type="Rhea" id="RHEA-COMP:10145"/>
        <dbReference type="Rhea" id="RHEA-COMP:10147"/>
        <dbReference type="ChEBI" id="CHEBI:15378"/>
        <dbReference type="ChEBI" id="CHEBI:57856"/>
        <dbReference type="ChEBI" id="CHEBI:59789"/>
        <dbReference type="ChEBI" id="CHEBI:73542"/>
        <dbReference type="ChEBI" id="CHEBI:74269"/>
        <dbReference type="EC" id="2.1.1.228"/>
    </reaction>
</comment>
<keyword evidence="2 10" id="KW-0963">Cytoplasm</keyword>
<dbReference type="InterPro" id="IPR030382">
    <property type="entry name" value="MeTrfase_TRM5/TYW2"/>
</dbReference>
<evidence type="ECO:0000256" key="10">
    <source>
        <dbReference type="HAMAP-Rule" id="MF_03152"/>
    </source>
</evidence>
<dbReference type="FunFam" id="3.30.300.110:FF:000001">
    <property type="entry name" value="tRNA (guanine(37)-N1)-methyltransferase"/>
    <property type="match status" value="1"/>
</dbReference>
<keyword evidence="13" id="KW-1185">Reference proteome</keyword>
<dbReference type="OMA" id="VGSHSQF"/>